<dbReference type="EMBL" id="JAADZU010000056">
    <property type="protein sequence ID" value="NDK91081.1"/>
    <property type="molecule type" value="Genomic_DNA"/>
</dbReference>
<sequence>MPALSPKIKEKKAAKWSQAITPDLYAGESIWAFVNAARFKPATVATAITNARIIGFTHFGQTTDKRILLEVAGDQIRGLDFSTKGGLPHFRIQTDAGEVDFGSFDANEVDFARHYAEYLWHNGIDPIAQQAAMQQRQEAVAAAGVRNAWLRQRNAIPVFGTAMKDKWWDDISRHSRPEELPWFVINSGMEGRLVAFEDRLLISKKGFMSASLGGSRETIFLYSDITNIEYNSGFMNGVLEVLTPSYQGTANHDYWRSSGKSRNSASDDPRTLSNCLPLIKVTYREAQPMLNEVQQKIAASKRTQVIVHHASDSVQPAGPAPVTGLADELAKLADMHQRGILDDDEFKAAKGALIARMS</sequence>
<evidence type="ECO:0000313" key="1">
    <source>
        <dbReference type="EMBL" id="NDK91081.1"/>
    </source>
</evidence>
<accession>A0A7K3LST8</accession>
<proteinExistence type="predicted"/>
<reference evidence="1 2" key="1">
    <citation type="submission" date="2020-01" db="EMBL/GenBank/DDBJ databases">
        <title>Investigation of new actinobacteria for the biodesulphurisation of diesel fuel.</title>
        <authorList>
            <person name="Athi Narayanan S.M."/>
        </authorList>
    </citation>
    <scope>NUCLEOTIDE SEQUENCE [LARGE SCALE GENOMIC DNA]</scope>
    <source>
        <strain evidence="1 2">213E</strain>
    </source>
</reference>
<dbReference type="Proteomes" id="UP000466307">
    <property type="component" value="Unassembled WGS sequence"/>
</dbReference>
<name>A0A7K3LST8_9ACTN</name>
<protein>
    <submittedName>
        <fullName evidence="1">SHOCT domain-containing protein</fullName>
    </submittedName>
</protein>
<gene>
    <name evidence="1" type="ORF">GYA93_16045</name>
</gene>
<dbReference type="AlphaFoldDB" id="A0A7K3LST8"/>
<comment type="caution">
    <text evidence="1">The sequence shown here is derived from an EMBL/GenBank/DDBJ whole genome shotgun (WGS) entry which is preliminary data.</text>
</comment>
<organism evidence="1 2">
    <name type="scientific">Gordonia desulfuricans</name>
    <dbReference type="NCBI Taxonomy" id="89051"/>
    <lineage>
        <taxon>Bacteria</taxon>
        <taxon>Bacillati</taxon>
        <taxon>Actinomycetota</taxon>
        <taxon>Actinomycetes</taxon>
        <taxon>Mycobacteriales</taxon>
        <taxon>Gordoniaceae</taxon>
        <taxon>Gordonia</taxon>
    </lineage>
</organism>
<evidence type="ECO:0000313" key="2">
    <source>
        <dbReference type="Proteomes" id="UP000466307"/>
    </source>
</evidence>
<keyword evidence="2" id="KW-1185">Reference proteome</keyword>